<dbReference type="PROSITE" id="PS00444">
    <property type="entry name" value="POLYPRENYL_SYNTHASE_2"/>
    <property type="match status" value="1"/>
</dbReference>
<dbReference type="GO" id="GO:0008299">
    <property type="term" value="P:isoprenoid biosynthetic process"/>
    <property type="evidence" value="ECO:0007669"/>
    <property type="project" value="UniProtKB-KW"/>
</dbReference>
<evidence type="ECO:0000256" key="3">
    <source>
        <dbReference type="ARBA" id="ARBA00022679"/>
    </source>
</evidence>
<dbReference type="InterPro" id="IPR033749">
    <property type="entry name" value="Polyprenyl_synt_CS"/>
</dbReference>
<dbReference type="GO" id="GO:0004659">
    <property type="term" value="F:prenyltransferase activity"/>
    <property type="evidence" value="ECO:0007669"/>
    <property type="project" value="InterPro"/>
</dbReference>
<proteinExistence type="inferred from homology"/>
<keyword evidence="3 7" id="KW-0808">Transferase</keyword>
<dbReference type="PROSITE" id="PS00723">
    <property type="entry name" value="POLYPRENYL_SYNTHASE_1"/>
    <property type="match status" value="1"/>
</dbReference>
<reference evidence="8 9" key="1">
    <citation type="journal article" date="2016" name="Nat. Commun.">
        <title>Thousands of microbial genomes shed light on interconnected biogeochemical processes in an aquifer system.</title>
        <authorList>
            <person name="Anantharaman K."/>
            <person name="Brown C.T."/>
            <person name="Hug L.A."/>
            <person name="Sharon I."/>
            <person name="Castelle C.J."/>
            <person name="Probst A.J."/>
            <person name="Thomas B.C."/>
            <person name="Singh A."/>
            <person name="Wilkins M.J."/>
            <person name="Karaoz U."/>
            <person name="Brodie E.L."/>
            <person name="Williams K.H."/>
            <person name="Hubbard S.S."/>
            <person name="Banfield J.F."/>
        </authorList>
    </citation>
    <scope>NUCLEOTIDE SEQUENCE [LARGE SCALE GENOMIC DNA]</scope>
</reference>
<dbReference type="Proteomes" id="UP000177794">
    <property type="component" value="Unassembled WGS sequence"/>
</dbReference>
<keyword evidence="6" id="KW-0414">Isoprene biosynthesis</keyword>
<dbReference type="InterPro" id="IPR008949">
    <property type="entry name" value="Isoprenoid_synthase_dom_sf"/>
</dbReference>
<keyword evidence="5" id="KW-0460">Magnesium</keyword>
<comment type="cofactor">
    <cofactor evidence="1">
        <name>Mg(2+)</name>
        <dbReference type="ChEBI" id="CHEBI:18420"/>
    </cofactor>
</comment>
<dbReference type="EMBL" id="MGGX01000010">
    <property type="protein sequence ID" value="OGM56174.1"/>
    <property type="molecule type" value="Genomic_DNA"/>
</dbReference>
<evidence type="ECO:0000313" key="8">
    <source>
        <dbReference type="EMBL" id="OGM56174.1"/>
    </source>
</evidence>
<dbReference type="STRING" id="1802511.A3E15_00010"/>
<evidence type="ECO:0000256" key="1">
    <source>
        <dbReference type="ARBA" id="ARBA00001946"/>
    </source>
</evidence>
<dbReference type="CDD" id="cd00685">
    <property type="entry name" value="Trans_IPPS_HT"/>
    <property type="match status" value="1"/>
</dbReference>
<sequence>MTANEYLTAYSKDAERFLNSFFLKKKRLSSKIDPGLINILQVFQDYIKGGKKARGALTVLGYQTCGGKDMKAILPVSCGIELFHSFLLIHDDIIDRDKKRRGKPTVHTHFATKRGEHYGNSKAIIIGDVGAFLAYELILSSNFSKDRTLKAVTKLNEFLLKTGYGQLLDIDYDFKKDISWNDILKVRTYKTAFYTIVMPLSVGAILAGADEKLLSGIEKYGIPVGIAFQLSDDILGVFGDSGKTGKSAMSDIKEGKKTFLYVKALELAKGEDKKFLQKWYGAKDVNESKAKKIREIIESCGALIYSQNLSYDLVKKGKRYVGAITKKRYFQEVLKSLADFVVRREN</sequence>
<evidence type="ECO:0000256" key="7">
    <source>
        <dbReference type="RuleBase" id="RU004466"/>
    </source>
</evidence>
<protein>
    <recommendedName>
        <fullName evidence="10">Polyprenyl synthetase</fullName>
    </recommendedName>
</protein>
<dbReference type="SFLD" id="SFLDG01017">
    <property type="entry name" value="Polyprenyl_Transferase_Like"/>
    <property type="match status" value="1"/>
</dbReference>
<comment type="similarity">
    <text evidence="2 7">Belongs to the FPP/GGPP synthase family.</text>
</comment>
<comment type="caution">
    <text evidence="8">The sequence shown here is derived from an EMBL/GenBank/DDBJ whole genome shotgun (WGS) entry which is preliminary data.</text>
</comment>
<dbReference type="SFLD" id="SFLDS00005">
    <property type="entry name" value="Isoprenoid_Synthase_Type_I"/>
    <property type="match status" value="1"/>
</dbReference>
<dbReference type="GO" id="GO:0046872">
    <property type="term" value="F:metal ion binding"/>
    <property type="evidence" value="ECO:0007669"/>
    <property type="project" value="UniProtKB-KW"/>
</dbReference>
<dbReference type="PANTHER" id="PTHR43281">
    <property type="entry name" value="FARNESYL DIPHOSPHATE SYNTHASE"/>
    <property type="match status" value="1"/>
</dbReference>
<name>A0A1F8AWR7_9BACT</name>
<dbReference type="SUPFAM" id="SSF48576">
    <property type="entry name" value="Terpenoid synthases"/>
    <property type="match status" value="1"/>
</dbReference>
<evidence type="ECO:0000256" key="4">
    <source>
        <dbReference type="ARBA" id="ARBA00022723"/>
    </source>
</evidence>
<evidence type="ECO:0000313" key="9">
    <source>
        <dbReference type="Proteomes" id="UP000177794"/>
    </source>
</evidence>
<gene>
    <name evidence="8" type="ORF">A3E15_00010</name>
</gene>
<organism evidence="8 9">
    <name type="scientific">Candidatus Woesebacteria bacterium RIFCSPHIGHO2_12_FULL_42_9</name>
    <dbReference type="NCBI Taxonomy" id="1802511"/>
    <lineage>
        <taxon>Bacteria</taxon>
        <taxon>Candidatus Woeseibacteriota</taxon>
    </lineage>
</organism>
<dbReference type="AlphaFoldDB" id="A0A1F8AWR7"/>
<dbReference type="PANTHER" id="PTHR43281:SF1">
    <property type="entry name" value="FARNESYL DIPHOSPHATE SYNTHASE"/>
    <property type="match status" value="1"/>
</dbReference>
<accession>A0A1F8AWR7</accession>
<dbReference type="Pfam" id="PF00348">
    <property type="entry name" value="polyprenyl_synt"/>
    <property type="match status" value="1"/>
</dbReference>
<dbReference type="InterPro" id="IPR000092">
    <property type="entry name" value="Polyprenyl_synt"/>
</dbReference>
<keyword evidence="4" id="KW-0479">Metal-binding</keyword>
<evidence type="ECO:0000256" key="5">
    <source>
        <dbReference type="ARBA" id="ARBA00022842"/>
    </source>
</evidence>
<evidence type="ECO:0008006" key="10">
    <source>
        <dbReference type="Google" id="ProtNLM"/>
    </source>
</evidence>
<dbReference type="Gene3D" id="1.10.600.10">
    <property type="entry name" value="Farnesyl Diphosphate Synthase"/>
    <property type="match status" value="1"/>
</dbReference>
<evidence type="ECO:0000256" key="2">
    <source>
        <dbReference type="ARBA" id="ARBA00006706"/>
    </source>
</evidence>
<evidence type="ECO:0000256" key="6">
    <source>
        <dbReference type="ARBA" id="ARBA00023229"/>
    </source>
</evidence>